<feature type="region of interest" description="Disordered" evidence="1">
    <location>
        <begin position="32"/>
        <end position="69"/>
    </location>
</feature>
<dbReference type="Pfam" id="PF00089">
    <property type="entry name" value="Trypsin"/>
    <property type="match status" value="1"/>
</dbReference>
<feature type="signal peptide" evidence="2">
    <location>
        <begin position="1"/>
        <end position="28"/>
    </location>
</feature>
<dbReference type="STRING" id="1121022.GCA_000376105_02721"/>
<dbReference type="OrthoDB" id="5296430at2"/>
<evidence type="ECO:0000313" key="4">
    <source>
        <dbReference type="EMBL" id="ESQ92534.1"/>
    </source>
</evidence>
<sequence>MSRWLRAVALTVLFGPAMTLALSESALAAPSTKKTTKSEKAIDRPSGSKGNFGPGAPGRVINSTDRRVPSNDPAVGRIYMSNGEVATGWITYFGAILTVGHAVKTNVTYSIEFNVPLSEADGTLNHAHYRDTFDLQIIDHRYQPFTTLPDWAIARAVRPDGESPGQVYRKFLNLAPLSLVTLSPLTAKAPPVEVAVTGYGLDGPSPEWGRGNATKSEYSLTQQTGSGAYVDTSSLYPISNGFCYLADTMPGVSGGPVVFNGTPSAAGINAAESNGNYTYCNSIPVNIAQAIDEPQLVAAMQAFPGKAFNPVIPPQNTIFVTTGSLVIAEDGTVLKPFHFLEKALDASQSLSGTTLVTVAAGSYSDKAYTLNLPRGKNLILAMPVGDVTVYQVE</sequence>
<evidence type="ECO:0000256" key="1">
    <source>
        <dbReference type="SAM" id="MobiDB-lite"/>
    </source>
</evidence>
<feature type="chain" id="PRO_5004727595" description="Peptidase S1 domain-containing protein" evidence="2">
    <location>
        <begin position="29"/>
        <end position="393"/>
    </location>
</feature>
<name>V4PYL5_9CAUL</name>
<organism evidence="4 5">
    <name type="scientific">Asticcacaulis benevestitus DSM 16100 = ATCC BAA-896</name>
    <dbReference type="NCBI Taxonomy" id="1121022"/>
    <lineage>
        <taxon>Bacteria</taxon>
        <taxon>Pseudomonadati</taxon>
        <taxon>Pseudomonadota</taxon>
        <taxon>Alphaproteobacteria</taxon>
        <taxon>Caulobacterales</taxon>
        <taxon>Caulobacteraceae</taxon>
        <taxon>Asticcacaulis</taxon>
    </lineage>
</organism>
<dbReference type="Proteomes" id="UP000017837">
    <property type="component" value="Unassembled WGS sequence"/>
</dbReference>
<comment type="caution">
    <text evidence="4">The sequence shown here is derived from an EMBL/GenBank/DDBJ whole genome shotgun (WGS) entry which is preliminary data.</text>
</comment>
<keyword evidence="5" id="KW-1185">Reference proteome</keyword>
<accession>V4PYL5</accession>
<dbReference type="InterPro" id="IPR009003">
    <property type="entry name" value="Peptidase_S1_PA"/>
</dbReference>
<dbReference type="InterPro" id="IPR001254">
    <property type="entry name" value="Trypsin_dom"/>
</dbReference>
<evidence type="ECO:0000313" key="5">
    <source>
        <dbReference type="Proteomes" id="UP000017837"/>
    </source>
</evidence>
<dbReference type="Gene3D" id="2.40.10.10">
    <property type="entry name" value="Trypsin-like serine proteases"/>
    <property type="match status" value="2"/>
</dbReference>
<evidence type="ECO:0000259" key="3">
    <source>
        <dbReference type="Pfam" id="PF00089"/>
    </source>
</evidence>
<dbReference type="GO" id="GO:0004252">
    <property type="term" value="F:serine-type endopeptidase activity"/>
    <property type="evidence" value="ECO:0007669"/>
    <property type="project" value="InterPro"/>
</dbReference>
<feature type="domain" description="Peptidase S1" evidence="3">
    <location>
        <begin position="62"/>
        <end position="274"/>
    </location>
</feature>
<keyword evidence="2" id="KW-0732">Signal</keyword>
<dbReference type="AlphaFoldDB" id="V4PYL5"/>
<protein>
    <recommendedName>
        <fullName evidence="3">Peptidase S1 domain-containing protein</fullName>
    </recommendedName>
</protein>
<dbReference type="PATRIC" id="fig|1121022.4.peg.1570"/>
<proteinExistence type="predicted"/>
<dbReference type="GO" id="GO:0006508">
    <property type="term" value="P:proteolysis"/>
    <property type="evidence" value="ECO:0007669"/>
    <property type="project" value="InterPro"/>
</dbReference>
<dbReference type="InterPro" id="IPR043504">
    <property type="entry name" value="Peptidase_S1_PA_chymotrypsin"/>
</dbReference>
<gene>
    <name evidence="4" type="ORF">ABENE_07815</name>
</gene>
<dbReference type="SUPFAM" id="SSF50494">
    <property type="entry name" value="Trypsin-like serine proteases"/>
    <property type="match status" value="1"/>
</dbReference>
<dbReference type="EMBL" id="AWGB01000012">
    <property type="protein sequence ID" value="ESQ92534.1"/>
    <property type="molecule type" value="Genomic_DNA"/>
</dbReference>
<dbReference type="eggNOG" id="COG3591">
    <property type="taxonomic scope" value="Bacteria"/>
</dbReference>
<reference evidence="4 5" key="1">
    <citation type="journal article" date="2014" name="Nature">
        <title>Sequential evolution of bacterial morphology by co-option of a developmental regulator.</title>
        <authorList>
            <person name="Jiang C."/>
            <person name="Brown P.J."/>
            <person name="Ducret A."/>
            <person name="Brun Y.V."/>
        </authorList>
    </citation>
    <scope>NUCLEOTIDE SEQUENCE [LARGE SCALE GENOMIC DNA]</scope>
    <source>
        <strain evidence="4 5">DSM 16100</strain>
    </source>
</reference>
<dbReference type="RefSeq" id="WP_018082392.1">
    <property type="nucleotide sequence ID" value="NZ_AQWM01000013.1"/>
</dbReference>
<evidence type="ECO:0000256" key="2">
    <source>
        <dbReference type="SAM" id="SignalP"/>
    </source>
</evidence>